<dbReference type="CDD" id="cd19540">
    <property type="entry name" value="LCL_NRPS-like"/>
    <property type="match status" value="1"/>
</dbReference>
<dbReference type="InterPro" id="IPR020806">
    <property type="entry name" value="PKS_PP-bd"/>
</dbReference>
<gene>
    <name evidence="6" type="ORF">K3769_30775</name>
</gene>
<dbReference type="Pfam" id="PF00975">
    <property type="entry name" value="Thioesterase"/>
    <property type="match status" value="1"/>
</dbReference>
<dbReference type="InterPro" id="IPR009081">
    <property type="entry name" value="PP-bd_ACP"/>
</dbReference>
<dbReference type="InterPro" id="IPR036736">
    <property type="entry name" value="ACP-like_sf"/>
</dbReference>
<protein>
    <submittedName>
        <fullName evidence="6">Amino acid adenylation domain-containing protein</fullName>
    </submittedName>
</protein>
<dbReference type="InterPro" id="IPR006162">
    <property type="entry name" value="Ppantetheine_attach_site"/>
</dbReference>
<dbReference type="SMART" id="SM00823">
    <property type="entry name" value="PKS_PP"/>
    <property type="match status" value="1"/>
</dbReference>
<evidence type="ECO:0000259" key="5">
    <source>
        <dbReference type="PROSITE" id="PS50075"/>
    </source>
</evidence>
<dbReference type="Pfam" id="PF00501">
    <property type="entry name" value="AMP-binding"/>
    <property type="match status" value="1"/>
</dbReference>
<keyword evidence="7" id="KW-1185">Reference proteome</keyword>
<dbReference type="Gene3D" id="3.30.559.30">
    <property type="entry name" value="Nonribosomal peptide synthetase, condensation domain"/>
    <property type="match status" value="1"/>
</dbReference>
<dbReference type="Pfam" id="PF00668">
    <property type="entry name" value="Condensation"/>
    <property type="match status" value="1"/>
</dbReference>
<dbReference type="Gene3D" id="3.30.300.30">
    <property type="match status" value="1"/>
</dbReference>
<dbReference type="CDD" id="cd05930">
    <property type="entry name" value="A_NRPS"/>
    <property type="match status" value="1"/>
</dbReference>
<dbReference type="Pfam" id="PF13193">
    <property type="entry name" value="AMP-binding_C"/>
    <property type="match status" value="1"/>
</dbReference>
<dbReference type="Proteomes" id="UP001165590">
    <property type="component" value="Unassembled WGS sequence"/>
</dbReference>
<dbReference type="NCBIfam" id="TIGR01733">
    <property type="entry name" value="AA-adenyl-dom"/>
    <property type="match status" value="1"/>
</dbReference>
<dbReference type="Gene3D" id="3.30.559.10">
    <property type="entry name" value="Chloramphenicol acetyltransferase-like domain"/>
    <property type="match status" value="1"/>
</dbReference>
<name>A0ABT3VF32_9ACTN</name>
<keyword evidence="2" id="KW-0596">Phosphopantetheine</keyword>
<sequence>MLRSDLVPPVSYAQRRLWFLNRVDGRSAVYNCSLVIRARGQLDRTALAAALTDLADRHEVLRTVYPGVDGEPVPRVLDRRPGLDVVACEEEGLADALSSAVDRGFDLTTDLPVRATVFTTAPREHVLALVIHHIACDEWSWQPLLTDLATAYRARAAGEPPRWTPPPVSYPDYAVWQRELLGDQDDPAGLLATQLSFWREQLAGLPAALDLPFDRPRPAVADHRGDQVPLKLDAELHERLLAVAADHGCTAFMVLQAGLAVLLSRLGAGTDIPIGTPVAGRLDEALEDVVGFFVNTLVLRTDVSGDPTFTELLHRVRDADLAAYDHQDVPFERLVEDLNPERSLARHPLFQVMLSLSRGEEATLALPGLECTEVQLDARVAKFDLSADFRENRTPDGDAAGIDGALEYATALFDRATADLVADALPRLLRQLVSAPERPVGEADPLSAEHRHQVLDVWNDTAATVSPATVPELFEAQAARTPRATALVCGSTRLTFAELDDRANLLAHRLRALGAGTERVVGLALPRSADSVVAMLAVLKTGAAYLQLDLEYPRDRITHMLRDAAPVAVVTDTATATAYGFDARPALPAVLVDRLRAPAGPVASPNCRVLPESVAYVIHTSGSTGRPKGVLTPHSALSNLYAFHRAGLLARTEARAGRRLRSAVTASLSFDTSWEALFWMLAGHELHVIRDDIRRDATALTAYVKAAGIDVLDVTPTYAEHLLDEGLLSGPGAPLVLLLGGEAAGQSLWNRVREVPGTLCYNLYGPTECTLDALWWDAADSPQPLIGRPIGNTRVFVLDERLRPVAPGVPGELYVSGPGVARGYLNRPAATAERFVACPWAMDGEPGSRMYRTGDLVRWDHRGRLDYLGRADDQVKVRGFRIELGEVEAALTRCPDVAQAAVAVRADARGEKRLVGYVQAAGDRAPEARDLRGWLSSILPDHMIPAFFQPVARLPMTPNGKLDRDALPPPDLTHRPASRGPRGPYEEVLCGLFAEVLGLGRVGAEENFFELGGHSLLATRLLSRVRAVLGGHLTVLDLFQAPTVAELTDRLAAGTRHDPLAVLLPLRTGAGRPAVFCVHPAAGLSWSYAGLLGHLDADYPVYGLQSRGLTDPAATGRSWRVTVEEYAEQIRAVQPEGPYRLLGWSFGAVVAHLLATELQAQGAEVDLLALLDGYPPDAAPGHPLLVEGGSGTYTELLRSLGYDLSAFGGRPLGHEDYERTVRGPGSPLERLTREETAALARVFVDNDRIHEELRPSTYRGDLVFFAATEGRAEDAPAPEAWREHVSGRLDVHEIPCGHGEITRAEPIARIGAVLAERLALLDGPRPTAEER</sequence>
<dbReference type="InterPro" id="IPR000873">
    <property type="entry name" value="AMP-dep_synth/lig_dom"/>
</dbReference>
<dbReference type="InterPro" id="IPR010071">
    <property type="entry name" value="AA_adenyl_dom"/>
</dbReference>
<dbReference type="InterPro" id="IPR045851">
    <property type="entry name" value="AMP-bd_C_sf"/>
</dbReference>
<dbReference type="SUPFAM" id="SSF47336">
    <property type="entry name" value="ACP-like"/>
    <property type="match status" value="1"/>
</dbReference>
<keyword evidence="3" id="KW-0597">Phosphoprotein</keyword>
<dbReference type="InterPro" id="IPR020802">
    <property type="entry name" value="TesA-like"/>
</dbReference>
<dbReference type="SUPFAM" id="SSF52777">
    <property type="entry name" value="CoA-dependent acyltransferases"/>
    <property type="match status" value="2"/>
</dbReference>
<proteinExistence type="predicted"/>
<dbReference type="PROSITE" id="PS50075">
    <property type="entry name" value="CARRIER"/>
    <property type="match status" value="1"/>
</dbReference>
<dbReference type="SUPFAM" id="SSF53474">
    <property type="entry name" value="alpha/beta-Hydrolases"/>
    <property type="match status" value="1"/>
</dbReference>
<dbReference type="InterPro" id="IPR001031">
    <property type="entry name" value="Thioesterase"/>
</dbReference>
<evidence type="ECO:0000256" key="4">
    <source>
        <dbReference type="SAM" id="MobiDB-lite"/>
    </source>
</evidence>
<comment type="cofactor">
    <cofactor evidence="1">
        <name>pantetheine 4'-phosphate</name>
        <dbReference type="ChEBI" id="CHEBI:47942"/>
    </cofactor>
</comment>
<dbReference type="InterPro" id="IPR023213">
    <property type="entry name" value="CAT-like_dom_sf"/>
</dbReference>
<dbReference type="PROSITE" id="PS00012">
    <property type="entry name" value="PHOSPHOPANTETHEINE"/>
    <property type="match status" value="1"/>
</dbReference>
<dbReference type="PANTHER" id="PTHR45527">
    <property type="entry name" value="NONRIBOSOMAL PEPTIDE SYNTHETASE"/>
    <property type="match status" value="1"/>
</dbReference>
<dbReference type="PANTHER" id="PTHR45527:SF1">
    <property type="entry name" value="FATTY ACID SYNTHASE"/>
    <property type="match status" value="1"/>
</dbReference>
<dbReference type="InterPro" id="IPR025110">
    <property type="entry name" value="AMP-bd_C"/>
</dbReference>
<dbReference type="RefSeq" id="WP_267029515.1">
    <property type="nucleotide sequence ID" value="NZ_JAIFZO010000002.1"/>
</dbReference>
<organism evidence="6 7">
    <name type="scientific">Streptomyces ortus</name>
    <dbReference type="NCBI Taxonomy" id="2867268"/>
    <lineage>
        <taxon>Bacteria</taxon>
        <taxon>Bacillati</taxon>
        <taxon>Actinomycetota</taxon>
        <taxon>Actinomycetes</taxon>
        <taxon>Kitasatosporales</taxon>
        <taxon>Streptomycetaceae</taxon>
        <taxon>Streptomyces</taxon>
    </lineage>
</organism>
<evidence type="ECO:0000313" key="7">
    <source>
        <dbReference type="Proteomes" id="UP001165590"/>
    </source>
</evidence>
<comment type="caution">
    <text evidence="6">The sequence shown here is derived from an EMBL/GenBank/DDBJ whole genome shotgun (WGS) entry which is preliminary data.</text>
</comment>
<dbReference type="Gene3D" id="3.40.50.980">
    <property type="match status" value="2"/>
</dbReference>
<dbReference type="InterPro" id="IPR001242">
    <property type="entry name" value="Condensation_dom"/>
</dbReference>
<dbReference type="SUPFAM" id="SSF56801">
    <property type="entry name" value="Acetyl-CoA synthetase-like"/>
    <property type="match status" value="1"/>
</dbReference>
<evidence type="ECO:0000256" key="2">
    <source>
        <dbReference type="ARBA" id="ARBA00022450"/>
    </source>
</evidence>
<dbReference type="InterPro" id="IPR029058">
    <property type="entry name" value="AB_hydrolase_fold"/>
</dbReference>
<dbReference type="EMBL" id="JAIFZO010000002">
    <property type="protein sequence ID" value="MCX4237076.1"/>
    <property type="molecule type" value="Genomic_DNA"/>
</dbReference>
<accession>A0ABT3VF32</accession>
<evidence type="ECO:0000313" key="6">
    <source>
        <dbReference type="EMBL" id="MCX4237076.1"/>
    </source>
</evidence>
<dbReference type="SMART" id="SM00824">
    <property type="entry name" value="PKS_TE"/>
    <property type="match status" value="1"/>
</dbReference>
<reference evidence="6" key="1">
    <citation type="journal article" date="2022" name="bioRxiv">
        <title>Discovery and biosynthetic assessment of Streptomyces ortus sp nov. isolated from a deep-sea sponge.</title>
        <authorList>
            <person name="Williams S.E."/>
        </authorList>
    </citation>
    <scope>NUCLEOTIDE SEQUENCE</scope>
    <source>
        <strain evidence="6">A15ISP2-DRY2</strain>
    </source>
</reference>
<feature type="region of interest" description="Disordered" evidence="4">
    <location>
        <begin position="959"/>
        <end position="980"/>
    </location>
</feature>
<feature type="domain" description="Carrier" evidence="5">
    <location>
        <begin position="980"/>
        <end position="1055"/>
    </location>
</feature>
<dbReference type="Gene3D" id="3.40.50.1820">
    <property type="entry name" value="alpha/beta hydrolase"/>
    <property type="match status" value="1"/>
</dbReference>
<evidence type="ECO:0000256" key="3">
    <source>
        <dbReference type="ARBA" id="ARBA00022553"/>
    </source>
</evidence>
<dbReference type="Pfam" id="PF00550">
    <property type="entry name" value="PP-binding"/>
    <property type="match status" value="1"/>
</dbReference>
<dbReference type="InterPro" id="IPR020845">
    <property type="entry name" value="AMP-binding_CS"/>
</dbReference>
<dbReference type="PROSITE" id="PS00455">
    <property type="entry name" value="AMP_BINDING"/>
    <property type="match status" value="1"/>
</dbReference>
<dbReference type="Gene3D" id="2.30.38.10">
    <property type="entry name" value="Luciferase, Domain 3"/>
    <property type="match status" value="1"/>
</dbReference>
<evidence type="ECO:0000256" key="1">
    <source>
        <dbReference type="ARBA" id="ARBA00001957"/>
    </source>
</evidence>